<evidence type="ECO:0000313" key="2">
    <source>
        <dbReference type="EMBL" id="QLO53862.1"/>
    </source>
</evidence>
<organism evidence="2 3">
    <name type="scientific">Klebsiella grimontii</name>
    <dbReference type="NCBI Taxonomy" id="2058152"/>
    <lineage>
        <taxon>Bacteria</taxon>
        <taxon>Pseudomonadati</taxon>
        <taxon>Pseudomonadota</taxon>
        <taxon>Gammaproteobacteria</taxon>
        <taxon>Enterobacterales</taxon>
        <taxon>Enterobacteriaceae</taxon>
        <taxon>Klebsiella/Raoultella group</taxon>
        <taxon>Klebsiella</taxon>
    </lineage>
</organism>
<keyword evidence="1" id="KW-0812">Transmembrane</keyword>
<feature type="transmembrane region" description="Helical" evidence="1">
    <location>
        <begin position="6"/>
        <end position="30"/>
    </location>
</feature>
<evidence type="ECO:0000313" key="3">
    <source>
        <dbReference type="Proteomes" id="UP000510937"/>
    </source>
</evidence>
<name>A0ABD7ALR4_9ENTR</name>
<proteinExistence type="predicted"/>
<protein>
    <submittedName>
        <fullName evidence="2">Uncharacterized protein</fullName>
    </submittedName>
</protein>
<reference evidence="3" key="1">
    <citation type="submission" date="2020-06" db="EMBL/GenBank/DDBJ databases">
        <title>REHAB project genomes.</title>
        <authorList>
            <person name="Shaw L.P."/>
        </authorList>
    </citation>
    <scope>NUCLEOTIDE SEQUENCE [LARGE SCALE GENOMIC DNA]</scope>
    <source>
        <strain evidence="3">RHBSTW-00555</strain>
    </source>
</reference>
<sequence length="134" mass="15275">MTYSDCVATIAMIVAAIAVPATGYISYYFAIKGEKRKEWNQVSIPIREKLISHIDDMRRGEFSHPEVKRIDILRFSDIRKKIDNSDLMTAFDEFESSHRGEEVLIKTSKYTFIAGDLSKPIGASEKLLSLITRK</sequence>
<keyword evidence="1" id="KW-0472">Membrane</keyword>
<dbReference type="RefSeq" id="WP_087843338.1">
    <property type="nucleotide sequence ID" value="NZ_CP055315.1"/>
</dbReference>
<dbReference type="EMBL" id="CP055315">
    <property type="protein sequence ID" value="QLO53862.1"/>
    <property type="molecule type" value="Genomic_DNA"/>
</dbReference>
<evidence type="ECO:0000256" key="1">
    <source>
        <dbReference type="SAM" id="Phobius"/>
    </source>
</evidence>
<gene>
    <name evidence="2" type="ORF">HV234_21145</name>
</gene>
<dbReference type="Proteomes" id="UP000510937">
    <property type="component" value="Chromosome"/>
</dbReference>
<keyword evidence="1" id="KW-1133">Transmembrane helix</keyword>
<accession>A0ABD7ALR4</accession>
<dbReference type="AlphaFoldDB" id="A0ABD7ALR4"/>